<dbReference type="PANTHER" id="PTHR18964">
    <property type="entry name" value="ROK (REPRESSOR, ORF, KINASE) FAMILY"/>
    <property type="match status" value="1"/>
</dbReference>
<dbReference type="Pfam" id="PF00480">
    <property type="entry name" value="ROK"/>
    <property type="match status" value="1"/>
</dbReference>
<dbReference type="GO" id="GO:0008761">
    <property type="term" value="F:UDP-N-acetylglucosamine 2-epimerase activity"/>
    <property type="evidence" value="ECO:0007669"/>
    <property type="project" value="TreeGrafter"/>
</dbReference>
<dbReference type="RefSeq" id="WP_052886471.1">
    <property type="nucleotide sequence ID" value="NZ_CP007493.1"/>
</dbReference>
<dbReference type="Proteomes" id="UP000266720">
    <property type="component" value="Chromosome"/>
</dbReference>
<dbReference type="InterPro" id="IPR000600">
    <property type="entry name" value="ROK"/>
</dbReference>
<proteinExistence type="predicted"/>
<organism evidence="1 2">
    <name type="scientific">Thermofilum adornatum 1505</name>
    <dbReference type="NCBI Taxonomy" id="697581"/>
    <lineage>
        <taxon>Archaea</taxon>
        <taxon>Thermoproteota</taxon>
        <taxon>Thermoprotei</taxon>
        <taxon>Thermofilales</taxon>
        <taxon>Thermofilaceae</taxon>
        <taxon>Thermofilum</taxon>
    </lineage>
</organism>
<dbReference type="AlphaFoldDB" id="A0A3G1A4G3"/>
<dbReference type="STRING" id="697581.TCARB_0273"/>
<evidence type="ECO:0000313" key="1">
    <source>
        <dbReference type="EMBL" id="AJB41349.1"/>
    </source>
</evidence>
<dbReference type="GeneID" id="25405731"/>
<dbReference type="PANTHER" id="PTHR18964:SF149">
    <property type="entry name" value="BIFUNCTIONAL UDP-N-ACETYLGLUCOSAMINE 2-EPIMERASE_N-ACETYLMANNOSAMINE KINASE"/>
    <property type="match status" value="1"/>
</dbReference>
<gene>
    <name evidence="1" type="ORF">TCARB_0273</name>
</gene>
<sequence>MKYAVAVDIGATQTRVALGNEEGEILEIEVFPTRSFSNPDQYLEHIARLAKTFTQKHNVDIVGIGVGSPGPIDMEKGEVIKSVNLPFQRLEIVRVLRNLTGKKIAFTNDAVTAAVGEKFLGAGRGHRNLVYVTISTGIGGGVYVDDTLLLGKQGNAHEIGHIVVDSNEEITCGCGKKGHWEAYCSGTGMPKYAKLLSKRHPDLWSQSVLRDKETLTAKDIFDAYRNSDSFARLVIQGVKRYNAYGFAAITNAYDPEIITIGGSVALNNSDILLANIEKEVENYTVNTVPKIILTPLGDKIGIMGALALGLGKEPKVPLR</sequence>
<dbReference type="GO" id="GO:0004396">
    <property type="term" value="F:hexokinase activity"/>
    <property type="evidence" value="ECO:0007669"/>
    <property type="project" value="UniProtKB-EC"/>
</dbReference>
<name>A0A3G1A4G3_9CREN</name>
<dbReference type="CDD" id="cd24063">
    <property type="entry name" value="ASKHA_NBD_ROK_ApGLK-like"/>
    <property type="match status" value="1"/>
</dbReference>
<dbReference type="InterPro" id="IPR043129">
    <property type="entry name" value="ATPase_NBD"/>
</dbReference>
<dbReference type="EC" id="2.7.1.1" evidence="1"/>
<dbReference type="GO" id="GO:0009384">
    <property type="term" value="F:N-acylmannosamine kinase activity"/>
    <property type="evidence" value="ECO:0007669"/>
    <property type="project" value="TreeGrafter"/>
</dbReference>
<dbReference type="EMBL" id="CP007493">
    <property type="protein sequence ID" value="AJB41349.1"/>
    <property type="molecule type" value="Genomic_DNA"/>
</dbReference>
<keyword evidence="1" id="KW-0418">Kinase</keyword>
<accession>A0A3G1A4G3</accession>
<reference evidence="2" key="1">
    <citation type="book" date="2010" name="EXTREMOPHILES" publisher="0:0-0">
        <title>Complete genome sequences of ten hyperthermophilic archaea reveal their metabolic capabilities and possible ecological roles.</title>
        <editorList>
            <person name="?"/>
        </editorList>
        <authorList>
            <person name="Ravin N.V."/>
            <person name="Mardanov A.V."/>
            <person name="Bonch-Osmolovskaya E.A."/>
            <person name="Skryabin K.G."/>
        </authorList>
    </citation>
    <scope>NUCLEOTIDE SEQUENCE [LARGE SCALE GENOMIC DNA]</scope>
    <source>
        <strain evidence="2">1505</strain>
    </source>
</reference>
<evidence type="ECO:0000313" key="2">
    <source>
        <dbReference type="Proteomes" id="UP000266720"/>
    </source>
</evidence>
<dbReference type="KEGG" id="tcb:TCARB_0273"/>
<protein>
    <submittedName>
        <fullName evidence="1">Hexokinase</fullName>
        <ecNumber evidence="1">2.7.1.1</ecNumber>
    </submittedName>
</protein>
<dbReference type="SUPFAM" id="SSF53067">
    <property type="entry name" value="Actin-like ATPase domain"/>
    <property type="match status" value="1"/>
</dbReference>
<keyword evidence="1" id="KW-0808">Transferase</keyword>
<dbReference type="Gene3D" id="3.30.420.40">
    <property type="match status" value="2"/>
</dbReference>